<dbReference type="GO" id="GO:0004642">
    <property type="term" value="F:phosphoribosylformylglycinamidine synthase activity"/>
    <property type="evidence" value="ECO:0007669"/>
    <property type="project" value="TreeGrafter"/>
</dbReference>
<dbReference type="InterPro" id="IPR036676">
    <property type="entry name" value="PurM-like_C_sf"/>
</dbReference>
<dbReference type="Gene3D" id="3.90.650.10">
    <property type="entry name" value="PurM-like C-terminal domain"/>
    <property type="match status" value="1"/>
</dbReference>
<name>A0A8H8DK07_9FUNG</name>
<dbReference type="Pfam" id="PF02769">
    <property type="entry name" value="AIRS_C"/>
    <property type="match status" value="1"/>
</dbReference>
<dbReference type="EMBL" id="JAEFCI010003706">
    <property type="protein sequence ID" value="KAG5461409.1"/>
    <property type="molecule type" value="Genomic_DNA"/>
</dbReference>
<dbReference type="PANTHER" id="PTHR10099:SF1">
    <property type="entry name" value="PHOSPHORIBOSYLFORMYLGLYCINAMIDINE SYNTHASE"/>
    <property type="match status" value="1"/>
</dbReference>
<dbReference type="Gene3D" id="3.30.1330.10">
    <property type="entry name" value="PurM-like, N-terminal domain"/>
    <property type="match status" value="1"/>
</dbReference>
<dbReference type="InterPro" id="IPR036921">
    <property type="entry name" value="PurM-like_N_sf"/>
</dbReference>
<dbReference type="SUPFAM" id="SSF56042">
    <property type="entry name" value="PurM C-terminal domain-like"/>
    <property type="match status" value="1"/>
</dbReference>
<dbReference type="PANTHER" id="PTHR10099">
    <property type="entry name" value="PHOSPHORIBOSYLFORMYLGLYCINAMIDINE SYNTHASE"/>
    <property type="match status" value="1"/>
</dbReference>
<sequence>MILAHVARVALPALRRPWEADFGKPDHIASPLQIMLEAPLGGAAFNNEFGRPNLTGYFRTFAERVGNEVRGDHKPIMIAGGMGTVREMHMLKKKITPGAALVVLGGPSMLIGLGGGAASSVAAGASSSDLDFASVQRDNPEMQRRAQQVIDSCVALGVHNPIQSVHDVGAGGISNALPELVHDSGLGATFEIRDVPSDDSSMSPMEIWCNESQERYVAAVDPVALQVFEAICRRERCPFA</sequence>
<gene>
    <name evidence="2" type="ORF">BJ554DRAFT_6406</name>
</gene>
<reference evidence="2 3" key="1">
    <citation type="journal article" name="Sci. Rep.">
        <title>Genome-scale phylogenetic analyses confirm Olpidium as the closest living zoosporic fungus to the non-flagellated, terrestrial fungi.</title>
        <authorList>
            <person name="Chang Y."/>
            <person name="Rochon D."/>
            <person name="Sekimoto S."/>
            <person name="Wang Y."/>
            <person name="Chovatia M."/>
            <person name="Sandor L."/>
            <person name="Salamov A."/>
            <person name="Grigoriev I.V."/>
            <person name="Stajich J.E."/>
            <person name="Spatafora J.W."/>
        </authorList>
    </citation>
    <scope>NUCLEOTIDE SEQUENCE [LARGE SCALE GENOMIC DNA]</scope>
    <source>
        <strain evidence="2">S191</strain>
    </source>
</reference>
<dbReference type="OrthoDB" id="6666987at2759"/>
<dbReference type="AlphaFoldDB" id="A0A8H8DK07"/>
<accession>A0A8H8DK07</accession>
<organism evidence="2 3">
    <name type="scientific">Olpidium bornovanus</name>
    <dbReference type="NCBI Taxonomy" id="278681"/>
    <lineage>
        <taxon>Eukaryota</taxon>
        <taxon>Fungi</taxon>
        <taxon>Fungi incertae sedis</taxon>
        <taxon>Olpidiomycota</taxon>
        <taxon>Olpidiomycotina</taxon>
        <taxon>Olpidiomycetes</taxon>
        <taxon>Olpidiales</taxon>
        <taxon>Olpidiaceae</taxon>
        <taxon>Olpidium</taxon>
    </lineage>
</organism>
<dbReference type="GO" id="GO:0006164">
    <property type="term" value="P:purine nucleotide biosynthetic process"/>
    <property type="evidence" value="ECO:0007669"/>
    <property type="project" value="TreeGrafter"/>
</dbReference>
<protein>
    <submittedName>
        <fullName evidence="2">AIR synthase-related protein</fullName>
    </submittedName>
</protein>
<feature type="domain" description="PurM-like C-terminal" evidence="1">
    <location>
        <begin position="97"/>
        <end position="238"/>
    </location>
</feature>
<dbReference type="FunFam" id="3.90.650.10:FF:000024">
    <property type="entry name" value="Phosphoribosylformylglycinamidine synthase"/>
    <property type="match status" value="1"/>
</dbReference>
<keyword evidence="3" id="KW-1185">Reference proteome</keyword>
<comment type="caution">
    <text evidence="2">The sequence shown here is derived from an EMBL/GenBank/DDBJ whole genome shotgun (WGS) entry which is preliminary data.</text>
</comment>
<evidence type="ECO:0000313" key="2">
    <source>
        <dbReference type="EMBL" id="KAG5461409.1"/>
    </source>
</evidence>
<proteinExistence type="predicted"/>
<evidence type="ECO:0000313" key="3">
    <source>
        <dbReference type="Proteomes" id="UP000673691"/>
    </source>
</evidence>
<feature type="non-terminal residue" evidence="2">
    <location>
        <position position="240"/>
    </location>
</feature>
<dbReference type="SUPFAM" id="SSF55326">
    <property type="entry name" value="PurM N-terminal domain-like"/>
    <property type="match status" value="1"/>
</dbReference>
<dbReference type="GO" id="GO:0005737">
    <property type="term" value="C:cytoplasm"/>
    <property type="evidence" value="ECO:0007669"/>
    <property type="project" value="TreeGrafter"/>
</dbReference>
<evidence type="ECO:0000259" key="1">
    <source>
        <dbReference type="Pfam" id="PF02769"/>
    </source>
</evidence>
<dbReference type="InterPro" id="IPR010918">
    <property type="entry name" value="PurM-like_C_dom"/>
</dbReference>
<dbReference type="Proteomes" id="UP000673691">
    <property type="component" value="Unassembled WGS sequence"/>
</dbReference>